<evidence type="ECO:0000256" key="1">
    <source>
        <dbReference type="SAM" id="MobiDB-lite"/>
    </source>
</evidence>
<sequence length="78" mass="8664">MSTPRSIAWDFPPTDGRADFPTTRRQQDRSRPLPGKQAVPNDSFGSKCQSSDVREASTGAARTSRKHARTHTQYTTVT</sequence>
<gene>
    <name evidence="2" type="ORF">NBR_LOCUS13790</name>
</gene>
<dbReference type="Proteomes" id="UP000271162">
    <property type="component" value="Unassembled WGS sequence"/>
</dbReference>
<evidence type="ECO:0000313" key="3">
    <source>
        <dbReference type="Proteomes" id="UP000271162"/>
    </source>
</evidence>
<feature type="region of interest" description="Disordered" evidence="1">
    <location>
        <begin position="1"/>
        <end position="78"/>
    </location>
</feature>
<evidence type="ECO:0000313" key="2">
    <source>
        <dbReference type="EMBL" id="VDL77379.1"/>
    </source>
</evidence>
<proteinExistence type="predicted"/>
<reference evidence="4" key="1">
    <citation type="submission" date="2017-02" db="UniProtKB">
        <authorList>
            <consortium name="WormBaseParasite"/>
        </authorList>
    </citation>
    <scope>IDENTIFICATION</scope>
</reference>
<keyword evidence="3" id="KW-1185">Reference proteome</keyword>
<accession>A0A0N4YBF6</accession>
<organism evidence="4">
    <name type="scientific">Nippostrongylus brasiliensis</name>
    <name type="common">Rat hookworm</name>
    <dbReference type="NCBI Taxonomy" id="27835"/>
    <lineage>
        <taxon>Eukaryota</taxon>
        <taxon>Metazoa</taxon>
        <taxon>Ecdysozoa</taxon>
        <taxon>Nematoda</taxon>
        <taxon>Chromadorea</taxon>
        <taxon>Rhabditida</taxon>
        <taxon>Rhabditina</taxon>
        <taxon>Rhabditomorpha</taxon>
        <taxon>Strongyloidea</taxon>
        <taxon>Heligmosomidae</taxon>
        <taxon>Nippostrongylus</taxon>
    </lineage>
</organism>
<evidence type="ECO:0000313" key="4">
    <source>
        <dbReference type="WBParaSite" id="NBR_0001378901-mRNA-1"/>
    </source>
</evidence>
<dbReference type="EMBL" id="UYSL01021143">
    <property type="protein sequence ID" value="VDL77379.1"/>
    <property type="molecule type" value="Genomic_DNA"/>
</dbReference>
<dbReference type="AlphaFoldDB" id="A0A0N4YBF6"/>
<dbReference type="WBParaSite" id="NBR_0001378901-mRNA-1">
    <property type="protein sequence ID" value="NBR_0001378901-mRNA-1"/>
    <property type="gene ID" value="NBR_0001378901"/>
</dbReference>
<protein>
    <submittedName>
        <fullName evidence="2 4">Uncharacterized protein</fullName>
    </submittedName>
</protein>
<name>A0A0N4YBF6_NIPBR</name>
<reference evidence="2 3" key="2">
    <citation type="submission" date="2018-11" db="EMBL/GenBank/DDBJ databases">
        <authorList>
            <consortium name="Pathogen Informatics"/>
        </authorList>
    </citation>
    <scope>NUCLEOTIDE SEQUENCE [LARGE SCALE GENOMIC DNA]</scope>
</reference>